<dbReference type="GO" id="GO:0016787">
    <property type="term" value="F:hydrolase activity"/>
    <property type="evidence" value="ECO:0007669"/>
    <property type="project" value="UniProtKB-KW"/>
</dbReference>
<evidence type="ECO:0000256" key="4">
    <source>
        <dbReference type="ARBA" id="ARBA00032108"/>
    </source>
</evidence>
<dbReference type="PROSITE" id="PS51782">
    <property type="entry name" value="LYSM"/>
    <property type="match status" value="1"/>
</dbReference>
<keyword evidence="2" id="KW-0081">Bacteriolytic enzyme</keyword>
<feature type="region of interest" description="Disordered" evidence="5">
    <location>
        <begin position="32"/>
        <end position="60"/>
    </location>
</feature>
<feature type="chain" id="PRO_5046051320" description="Peptidoglycan hydrolase" evidence="6">
    <location>
        <begin position="22"/>
        <end position="277"/>
    </location>
</feature>
<dbReference type="InterPro" id="IPR002901">
    <property type="entry name" value="MGlyc_endo_b_GlcNAc-like_dom"/>
</dbReference>
<protein>
    <recommendedName>
        <fullName evidence="4">Peptidoglycan hydrolase</fullName>
    </recommendedName>
</protein>
<keyword evidence="1" id="KW-0929">Antimicrobial</keyword>
<dbReference type="SMART" id="SM00047">
    <property type="entry name" value="LYZ2"/>
    <property type="match status" value="1"/>
</dbReference>
<dbReference type="PROSITE" id="PS51257">
    <property type="entry name" value="PROKAR_LIPOPROTEIN"/>
    <property type="match status" value="1"/>
</dbReference>
<evidence type="ECO:0000256" key="1">
    <source>
        <dbReference type="ARBA" id="ARBA00022529"/>
    </source>
</evidence>
<feature type="signal peptide" evidence="6">
    <location>
        <begin position="1"/>
        <end position="21"/>
    </location>
</feature>
<evidence type="ECO:0000256" key="6">
    <source>
        <dbReference type="SAM" id="SignalP"/>
    </source>
</evidence>
<keyword evidence="6" id="KW-0732">Signal</keyword>
<dbReference type="InterPro" id="IPR018392">
    <property type="entry name" value="LysM"/>
</dbReference>
<dbReference type="Gene3D" id="3.10.350.10">
    <property type="entry name" value="LysM domain"/>
    <property type="match status" value="1"/>
</dbReference>
<comment type="caution">
    <text evidence="8">The sequence shown here is derived from an EMBL/GenBank/DDBJ whole genome shotgun (WGS) entry which is preliminary data.</text>
</comment>
<dbReference type="InterPro" id="IPR051056">
    <property type="entry name" value="Glycosyl_Hydrolase_73"/>
</dbReference>
<name>A0ABX5PYR2_9FLAO</name>
<organism evidence="8 9">
    <name type="scientific">Nonlabens dokdonensis</name>
    <dbReference type="NCBI Taxonomy" id="328515"/>
    <lineage>
        <taxon>Bacteria</taxon>
        <taxon>Pseudomonadati</taxon>
        <taxon>Bacteroidota</taxon>
        <taxon>Flavobacteriia</taxon>
        <taxon>Flavobacteriales</taxon>
        <taxon>Flavobacteriaceae</taxon>
        <taxon>Nonlabens</taxon>
    </lineage>
</organism>
<dbReference type="SUPFAM" id="SSF54106">
    <property type="entry name" value="LysM domain"/>
    <property type="match status" value="1"/>
</dbReference>
<dbReference type="Proteomes" id="UP000248584">
    <property type="component" value="Unassembled WGS sequence"/>
</dbReference>
<dbReference type="CDD" id="cd00118">
    <property type="entry name" value="LysM"/>
    <property type="match status" value="1"/>
</dbReference>
<evidence type="ECO:0000259" key="7">
    <source>
        <dbReference type="PROSITE" id="PS51782"/>
    </source>
</evidence>
<evidence type="ECO:0000256" key="2">
    <source>
        <dbReference type="ARBA" id="ARBA00022638"/>
    </source>
</evidence>
<gene>
    <name evidence="8" type="ORF">LX97_01639</name>
</gene>
<evidence type="ECO:0000313" key="9">
    <source>
        <dbReference type="Proteomes" id="UP000248584"/>
    </source>
</evidence>
<dbReference type="PANTHER" id="PTHR33308">
    <property type="entry name" value="PEPTIDOGLYCAN HYDROLASE FLGJ"/>
    <property type="match status" value="1"/>
</dbReference>
<evidence type="ECO:0000256" key="3">
    <source>
        <dbReference type="ARBA" id="ARBA00022801"/>
    </source>
</evidence>
<accession>A0ABX5PYR2</accession>
<dbReference type="Pfam" id="PF01476">
    <property type="entry name" value="LysM"/>
    <property type="match status" value="1"/>
</dbReference>
<sequence>MKITFRYICTLLILGMLLASCGSKKRVVTRKANKTTRTVTKPPITEKEEDKVTSTTKPRSGDKVENYVDDYKDVAMEEMKLYKIPASITLAQGILESGSGSGRLAVEANNHFGIKCHTGWTGGRIYHDDDEDQECFRTYNDASYSYRDHSLFLKDRKRYAGLFLLDIDDYKGWARGLRRAGYATDKRYPQKLISLIERYELYRYDNIALGKDVDEKPRVIEEVEDTQNSGFVKQHIVVKGDSLYRLSIKYNTTVEQLKKLNKLKSNDLSIGQVLIVK</sequence>
<dbReference type="InterPro" id="IPR036779">
    <property type="entry name" value="LysM_dom_sf"/>
</dbReference>
<dbReference type="RefSeq" id="WP_015362836.1">
    <property type="nucleotide sequence ID" value="NZ_QKZR01000002.1"/>
</dbReference>
<evidence type="ECO:0000256" key="5">
    <source>
        <dbReference type="SAM" id="MobiDB-lite"/>
    </source>
</evidence>
<dbReference type="EMBL" id="QKZR01000002">
    <property type="protein sequence ID" value="PZX40866.1"/>
    <property type="molecule type" value="Genomic_DNA"/>
</dbReference>
<proteinExistence type="predicted"/>
<keyword evidence="3 8" id="KW-0378">Hydrolase</keyword>
<dbReference type="Gene3D" id="1.10.530.10">
    <property type="match status" value="1"/>
</dbReference>
<dbReference type="SMART" id="SM00257">
    <property type="entry name" value="LysM"/>
    <property type="match status" value="1"/>
</dbReference>
<reference evidence="8 9" key="1">
    <citation type="submission" date="2018-06" db="EMBL/GenBank/DDBJ databases">
        <title>Genomic Encyclopedia of Archaeal and Bacterial Type Strains, Phase II (KMG-II): from individual species to whole genera.</title>
        <authorList>
            <person name="Goeker M."/>
        </authorList>
    </citation>
    <scope>NUCLEOTIDE SEQUENCE [LARGE SCALE GENOMIC DNA]</scope>
    <source>
        <strain evidence="8 9">DSM 17205</strain>
    </source>
</reference>
<evidence type="ECO:0000313" key="8">
    <source>
        <dbReference type="EMBL" id="PZX40866.1"/>
    </source>
</evidence>
<feature type="domain" description="LysM" evidence="7">
    <location>
        <begin position="233"/>
        <end position="276"/>
    </location>
</feature>
<dbReference type="Pfam" id="PF01832">
    <property type="entry name" value="Glucosaminidase"/>
    <property type="match status" value="1"/>
</dbReference>
<keyword evidence="9" id="KW-1185">Reference proteome</keyword>
<dbReference type="PANTHER" id="PTHR33308:SF9">
    <property type="entry name" value="PEPTIDOGLYCAN HYDROLASE FLGJ"/>
    <property type="match status" value="1"/>
</dbReference>